<accession>A0A0E9U2Q6</accession>
<sequence length="18" mass="2250">MYFPSFYCVLKKIKYCLC</sequence>
<dbReference type="AlphaFoldDB" id="A0A0E9U2Q6"/>
<proteinExistence type="predicted"/>
<protein>
    <submittedName>
        <fullName evidence="1">Uncharacterized protein</fullName>
    </submittedName>
</protein>
<dbReference type="EMBL" id="GBXM01048373">
    <property type="protein sequence ID" value="JAH60204.1"/>
    <property type="molecule type" value="Transcribed_RNA"/>
</dbReference>
<organism evidence="1">
    <name type="scientific">Anguilla anguilla</name>
    <name type="common">European freshwater eel</name>
    <name type="synonym">Muraena anguilla</name>
    <dbReference type="NCBI Taxonomy" id="7936"/>
    <lineage>
        <taxon>Eukaryota</taxon>
        <taxon>Metazoa</taxon>
        <taxon>Chordata</taxon>
        <taxon>Craniata</taxon>
        <taxon>Vertebrata</taxon>
        <taxon>Euteleostomi</taxon>
        <taxon>Actinopterygii</taxon>
        <taxon>Neopterygii</taxon>
        <taxon>Teleostei</taxon>
        <taxon>Anguilliformes</taxon>
        <taxon>Anguillidae</taxon>
        <taxon>Anguilla</taxon>
    </lineage>
</organism>
<reference evidence="1" key="1">
    <citation type="submission" date="2014-11" db="EMBL/GenBank/DDBJ databases">
        <authorList>
            <person name="Amaro Gonzalez C."/>
        </authorList>
    </citation>
    <scope>NUCLEOTIDE SEQUENCE</scope>
</reference>
<name>A0A0E9U2Q6_ANGAN</name>
<evidence type="ECO:0000313" key="1">
    <source>
        <dbReference type="EMBL" id="JAH60204.1"/>
    </source>
</evidence>
<reference evidence="1" key="2">
    <citation type="journal article" date="2015" name="Fish Shellfish Immunol.">
        <title>Early steps in the European eel (Anguilla anguilla)-Vibrio vulnificus interaction in the gills: Role of the RtxA13 toxin.</title>
        <authorList>
            <person name="Callol A."/>
            <person name="Pajuelo D."/>
            <person name="Ebbesson L."/>
            <person name="Teles M."/>
            <person name="MacKenzie S."/>
            <person name="Amaro C."/>
        </authorList>
    </citation>
    <scope>NUCLEOTIDE SEQUENCE</scope>
</reference>